<evidence type="ECO:0000256" key="2">
    <source>
        <dbReference type="SAM" id="MobiDB-lite"/>
    </source>
</evidence>
<evidence type="ECO:0000313" key="4">
    <source>
        <dbReference type="EMBL" id="STQ87983.1"/>
    </source>
</evidence>
<dbReference type="InterPro" id="IPR011050">
    <property type="entry name" value="Pectin_lyase_fold/virulence"/>
</dbReference>
<keyword evidence="1" id="KW-0175">Coiled coil</keyword>
<feature type="coiled-coil region" evidence="1">
    <location>
        <begin position="49"/>
        <end position="76"/>
    </location>
</feature>
<sequence>MGGGGANQPLINSLNTLNTLKNSNPKELAKNLNKIQDVNQLDLNHPNELKDSRLDLIQLESKIQDLKNLNQLKKSKNLNKIQEINLSKESENLNKIQMKSSKTTLGKISISIIASVLLSQNLAALPAGGKFIHGSGNISIKNGNTMTIEGNNKNHIIAWGGGFNINKGESVNFLGNNKSYLNLDYTNKASQILGNLNGNGNNIYLVNPSGVLIGQNASINANKFIASTSALSELELNQFKANGTTNGASFSPVYKPNKGNVVNLGTIKANNGITLIGDTIDIRGGKIENTKGGTNKDNSIYFVGENIYIDADAVNLSSNNNIYATAFKEGYIQRQMKNFQKDSFKFGNFNQLITDESYIYNNGNITEHKPGQNNFKKVITLGNGNADEALSEWYWFANGWNNNRDTRSVDEFRLVGNIDFSKQIGGRDRYIIDFSKNENDIDRSFMYSGNYYDPNNDSNHNDNMAVGKDSANAFQGIFDGGGNTLSNVDINASFSNKDVNDISPYTGIFGYVYKGTISNLEVDTLNIKITKNNNKGNYIGGIVGYSSNSQFSNIILSNIGSIMVTGSNANYHSSAYVGAFSGDSYYTTFKNIVLNNIGTIRDVHGYTGGFAGQGWYSTFGDIVINGVNSIIQTGNSNHSMGAGFIGVDYGSSYSNIVLNDIDYIYGSFNGGGFVGHSWGSVKASNITLNNIGRIFAGRAVGGFIGEGIGTFQNIVLNNIGTISGNGEGVGGFAGEIKNSTFQNIVLNNIGTIKASRWASDKIGNYFGGFVGEVVASNFSNIIMNNIGGIEISGGWWNAPFSFGGFAGTISNNSSFENIYIYFNPDFTITINNIAQGTDYQTGKFYGSLSGKTTFDNINLYYNDNPNLGLNNPIKNANSDSKDYHSTSNPNGQIFLNPYANETQGKEIFKQALEKQNNLGGAFESNKIVNIGDDSNPIYSFEQTTSSNITPPTDPSLPNIDLGNVVLEGSDFSVSILQEIINDILNGKYGINIDNREVLSNLAESLNNANTLQDYFNAINSYLISSSLDESTKESIRQSMDFLVAFYGENGLGNKFKGDTNYKDFYDKSFYISTSLKDLGNFISGDLNGRLDSMIKNIQILESLKQRIKAAQKYYQEALKAKLPYETLEGIYNGMVKTINESYIQALGVLETLKGEDRDYLTHLYKEYSIKEDSGFDDIRGTFSFSGNDILSKIDSIILEDKPALTPPTKEEVGDDPTKENNPDVPNNLQKIADLASKEAILILPAQEKQEAIVEDGKERGRLCIVSDNAKTNNPCMAITY</sequence>
<name>A0A377Q285_9HELI</name>
<dbReference type="RefSeq" id="WP_115056868.1">
    <property type="nucleotide sequence ID" value="NZ_UGJF01000001.1"/>
</dbReference>
<evidence type="ECO:0000256" key="1">
    <source>
        <dbReference type="SAM" id="Coils"/>
    </source>
</evidence>
<dbReference type="Proteomes" id="UP000255269">
    <property type="component" value="Unassembled WGS sequence"/>
</dbReference>
<dbReference type="EMBL" id="UGJF01000001">
    <property type="protein sequence ID" value="STQ87983.1"/>
    <property type="molecule type" value="Genomic_DNA"/>
</dbReference>
<dbReference type="SUPFAM" id="SSF51126">
    <property type="entry name" value="Pectin lyase-like"/>
    <property type="match status" value="1"/>
</dbReference>
<feature type="domain" description="Filamentous haemagglutinin FhaB/tRNA nuclease CdiA-like TPS" evidence="3">
    <location>
        <begin position="122"/>
        <end position="235"/>
    </location>
</feature>
<dbReference type="Gene3D" id="2.160.20.110">
    <property type="match status" value="1"/>
</dbReference>
<evidence type="ECO:0000313" key="5">
    <source>
        <dbReference type="Proteomes" id="UP000255269"/>
    </source>
</evidence>
<organism evidence="4 5">
    <name type="scientific">Helicobacter pullorum</name>
    <dbReference type="NCBI Taxonomy" id="35818"/>
    <lineage>
        <taxon>Bacteria</taxon>
        <taxon>Pseudomonadati</taxon>
        <taxon>Campylobacterota</taxon>
        <taxon>Epsilonproteobacteria</taxon>
        <taxon>Campylobacterales</taxon>
        <taxon>Helicobacteraceae</taxon>
        <taxon>Helicobacter</taxon>
    </lineage>
</organism>
<accession>A0A377Q285</accession>
<feature type="compositionally biased region" description="Basic and acidic residues" evidence="2">
    <location>
        <begin position="1204"/>
        <end position="1221"/>
    </location>
</feature>
<dbReference type="InterPro" id="IPR008638">
    <property type="entry name" value="FhaB/CdiA-like_TPS"/>
</dbReference>
<dbReference type="Gene3D" id="2.160.20.10">
    <property type="entry name" value="Single-stranded right-handed beta-helix, Pectin lyase-like"/>
    <property type="match status" value="1"/>
</dbReference>
<feature type="region of interest" description="Disordered" evidence="2">
    <location>
        <begin position="1204"/>
        <end position="1225"/>
    </location>
</feature>
<dbReference type="NCBIfam" id="TIGR01901">
    <property type="entry name" value="adhes_NPXG"/>
    <property type="match status" value="1"/>
</dbReference>
<dbReference type="SMART" id="SM00912">
    <property type="entry name" value="Haemagg_act"/>
    <property type="match status" value="1"/>
</dbReference>
<evidence type="ECO:0000259" key="3">
    <source>
        <dbReference type="SMART" id="SM00912"/>
    </source>
</evidence>
<reference evidence="4 5" key="1">
    <citation type="submission" date="2018-06" db="EMBL/GenBank/DDBJ databases">
        <authorList>
            <consortium name="Pathogen Informatics"/>
            <person name="Doyle S."/>
        </authorList>
    </citation>
    <scope>NUCLEOTIDE SEQUENCE [LARGE SCALE GENOMIC DNA]</scope>
    <source>
        <strain evidence="4 5">NCTC13156</strain>
    </source>
</reference>
<dbReference type="AlphaFoldDB" id="A0A377Q285"/>
<protein>
    <submittedName>
        <fullName evidence="4">Heme:hemopexin utilization protein A</fullName>
    </submittedName>
</protein>
<proteinExistence type="predicted"/>
<gene>
    <name evidence="4" type="primary">hxuA_2</name>
    <name evidence="4" type="ORF">NCTC13156_00806</name>
</gene>
<dbReference type="InterPro" id="IPR012334">
    <property type="entry name" value="Pectin_lyas_fold"/>
</dbReference>